<dbReference type="Proteomes" id="UP000005237">
    <property type="component" value="Unassembled WGS sequence"/>
</dbReference>
<evidence type="ECO:0000256" key="1">
    <source>
        <dbReference type="ARBA" id="ARBA00004323"/>
    </source>
</evidence>
<evidence type="ECO:0000256" key="15">
    <source>
        <dbReference type="ARBA" id="ARBA00041712"/>
    </source>
</evidence>
<evidence type="ECO:0000256" key="8">
    <source>
        <dbReference type="ARBA" id="ARBA00022968"/>
    </source>
</evidence>
<dbReference type="FunFam" id="3.10.180.20:FF:000001">
    <property type="entry name" value="alpha-1,3-mannosyl-glycoprotein 2-beta-N-acetylglucosaminyltransferase"/>
    <property type="match status" value="1"/>
</dbReference>
<evidence type="ECO:0000256" key="5">
    <source>
        <dbReference type="ARBA" id="ARBA00022679"/>
    </source>
</evidence>
<comment type="pathway">
    <text evidence="2 17">Protein modification; protein glycosylation.</text>
</comment>
<dbReference type="InterPro" id="IPR029044">
    <property type="entry name" value="Nucleotide-diphossugar_trans"/>
</dbReference>
<keyword evidence="8 17" id="KW-0735">Signal-anchor</keyword>
<evidence type="ECO:0000256" key="10">
    <source>
        <dbReference type="ARBA" id="ARBA00023034"/>
    </source>
</evidence>
<keyword evidence="19" id="KW-1185">Reference proteome</keyword>
<evidence type="ECO:0000256" key="17">
    <source>
        <dbReference type="RuleBase" id="RU368119"/>
    </source>
</evidence>
<dbReference type="GO" id="GO:0003827">
    <property type="term" value="F:alpha-1,3-mannosylglycoprotein 2-beta-N-acetylglucosaminyltransferase activity"/>
    <property type="evidence" value="ECO:0007669"/>
    <property type="project" value="UniProtKB-UniRule"/>
</dbReference>
<dbReference type="GO" id="GO:0006487">
    <property type="term" value="P:protein N-linked glycosylation"/>
    <property type="evidence" value="ECO:0007669"/>
    <property type="project" value="TreeGrafter"/>
</dbReference>
<dbReference type="Pfam" id="PF03071">
    <property type="entry name" value="GNT-I"/>
    <property type="match status" value="1"/>
</dbReference>
<reference evidence="18" key="2">
    <citation type="submission" date="2022-06" db="UniProtKB">
        <authorList>
            <consortium name="EnsemblMetazoa"/>
        </authorList>
    </citation>
    <scope>IDENTIFICATION</scope>
    <source>
        <strain evidence="18">DF5081</strain>
    </source>
</reference>
<evidence type="ECO:0000256" key="7">
    <source>
        <dbReference type="ARBA" id="ARBA00022723"/>
    </source>
</evidence>
<comment type="function">
    <text evidence="13 17">Initiates complex N-linked carbohydrate formation. Essential for the conversion of high-mannose to hybrid and complex N-glycans.</text>
</comment>
<dbReference type="AlphaFoldDB" id="A0A8R1E728"/>
<accession>A0A8R1E728</accession>
<comment type="cofactor">
    <cofactor evidence="17">
        <name>Mn(2+)</name>
        <dbReference type="ChEBI" id="CHEBI:29035"/>
    </cofactor>
    <text evidence="17">The cofactor is mostly bound to the substrate.</text>
</comment>
<proteinExistence type="inferred from homology"/>
<sequence>MYDGNVDYIRKADKLHVMHDFKAGVPRTAYDGIVTCFINGVRIYLVPDRTKVPAYDPTWSVPP</sequence>
<dbReference type="GO" id="GO:0030145">
    <property type="term" value="F:manganese ion binding"/>
    <property type="evidence" value="ECO:0007669"/>
    <property type="project" value="UniProtKB-UniRule"/>
</dbReference>
<comment type="subcellular location">
    <subcellularLocation>
        <location evidence="1 17">Golgi apparatus membrane</location>
        <topology evidence="1 17">Single-pass type II membrane protein</topology>
    </subcellularLocation>
</comment>
<dbReference type="InterPro" id="IPR052261">
    <property type="entry name" value="Glycosyltransferase_13"/>
</dbReference>
<keyword evidence="11" id="KW-0472">Membrane</keyword>
<evidence type="ECO:0000313" key="19">
    <source>
        <dbReference type="Proteomes" id="UP000005237"/>
    </source>
</evidence>
<evidence type="ECO:0000256" key="14">
    <source>
        <dbReference type="ARBA" id="ARBA00038949"/>
    </source>
</evidence>
<evidence type="ECO:0000256" key="9">
    <source>
        <dbReference type="ARBA" id="ARBA00022989"/>
    </source>
</evidence>
<dbReference type="PANTHER" id="PTHR10468">
    <property type="entry name" value="PROTEIN O-LINKED-MANNOSE BETA-1,2-N-ACETYLGLUCOSAMINYLTRANSFERASE 1/ALPHA-1,3-MANNOSYL-GLYCOPROTEIN 2-BETA-N-ACETYLGLUCOSAMINYLTRANSFERASE"/>
    <property type="match status" value="1"/>
</dbReference>
<evidence type="ECO:0000256" key="13">
    <source>
        <dbReference type="ARBA" id="ARBA00037706"/>
    </source>
</evidence>
<dbReference type="EC" id="2.4.1.101" evidence="14 17"/>
<comment type="catalytic activity">
    <reaction evidence="16 17">
        <text>N(4)-(alpha-D-Man-(1-&gt;3)-[alpha-D-Man-(1-&gt;3)-[alpha-D-Man-(1-&gt;6)]-alpha-D-Man-(1-&gt;6)]-beta-D-Man-(1-&gt;4)-beta-D-GlcNAc-(1-&gt;4)-beta-D-GlcNAc)-L-asparaginyl-[protein] (N-glucan mannose isomer 5A1,2) + UDP-N-acetyl-alpha-D-glucosamine = N(4)-{beta-D-GlcNAc-(1-&gt;2)-alpha-D-Man-(1-&gt;3)-[alpha-D-Man-(1-&gt;3)-[alpha-D-Man-(1-&gt;6)]-alpha-D-Man-(1-&gt;6)]-beta-D-Man-(1-&gt;4)-beta-D-GlcNAc-(1-&gt;4)-beta-D-GlcNAc}-L-asparaginyl-[protein] + UDP + H(+)</text>
        <dbReference type="Rhea" id="RHEA:11456"/>
        <dbReference type="Rhea" id="RHEA-COMP:14367"/>
        <dbReference type="Rhea" id="RHEA-COMP:14368"/>
        <dbReference type="ChEBI" id="CHEBI:15378"/>
        <dbReference type="ChEBI" id="CHEBI:57705"/>
        <dbReference type="ChEBI" id="CHEBI:58223"/>
        <dbReference type="ChEBI" id="CHEBI:59087"/>
        <dbReference type="ChEBI" id="CHEBI:60625"/>
        <dbReference type="EC" id="2.4.1.101"/>
    </reaction>
</comment>
<dbReference type="InterPro" id="IPR004139">
    <property type="entry name" value="Glyco_trans_13"/>
</dbReference>
<evidence type="ECO:0000256" key="4">
    <source>
        <dbReference type="ARBA" id="ARBA00022676"/>
    </source>
</evidence>
<evidence type="ECO:0000256" key="12">
    <source>
        <dbReference type="ARBA" id="ARBA00023211"/>
    </source>
</evidence>
<keyword evidence="5" id="KW-0808">Transferase</keyword>
<name>A0A8R1E728_CAEJA</name>
<keyword evidence="10 17" id="KW-0333">Golgi apparatus</keyword>
<dbReference type="Gene3D" id="3.10.180.20">
    <property type="entry name" value="N-Acetylglucosaminyltransferase I, Domain 2"/>
    <property type="match status" value="1"/>
</dbReference>
<keyword evidence="9" id="KW-1133">Transmembrane helix</keyword>
<keyword evidence="6" id="KW-0812">Transmembrane</keyword>
<dbReference type="EnsemblMetazoa" id="CJA27111.1">
    <property type="protein sequence ID" value="CJA27111.1"/>
    <property type="gene ID" value="WBGene00182683"/>
</dbReference>
<keyword evidence="7 17" id="KW-0479">Metal-binding</keyword>
<evidence type="ECO:0000313" key="18">
    <source>
        <dbReference type="EnsemblMetazoa" id="CJA27111.1"/>
    </source>
</evidence>
<evidence type="ECO:0000256" key="6">
    <source>
        <dbReference type="ARBA" id="ARBA00022692"/>
    </source>
</evidence>
<keyword evidence="12 17" id="KW-0464">Manganese</keyword>
<dbReference type="PANTHER" id="PTHR10468:SF0">
    <property type="entry name" value="ALPHA-1,3-MANNOSYL-GLYCOPROTEIN 2-BETA-N-ACETYLGLUCOSAMINYLTRANSFERASE"/>
    <property type="match status" value="1"/>
</dbReference>
<dbReference type="GO" id="GO:0000139">
    <property type="term" value="C:Golgi membrane"/>
    <property type="evidence" value="ECO:0007669"/>
    <property type="project" value="UniProtKB-SubCell"/>
</dbReference>
<comment type="similarity">
    <text evidence="3 17">Belongs to the glycosyltransferase 13 family.</text>
</comment>
<evidence type="ECO:0000256" key="11">
    <source>
        <dbReference type="ARBA" id="ARBA00023136"/>
    </source>
</evidence>
<evidence type="ECO:0000256" key="3">
    <source>
        <dbReference type="ARBA" id="ARBA00006492"/>
    </source>
</evidence>
<reference evidence="19" key="1">
    <citation type="submission" date="2010-08" db="EMBL/GenBank/DDBJ databases">
        <authorList>
            <consortium name="Caenorhabditis japonica Sequencing Consortium"/>
            <person name="Wilson R.K."/>
        </authorList>
    </citation>
    <scope>NUCLEOTIDE SEQUENCE [LARGE SCALE GENOMIC DNA]</scope>
    <source>
        <strain evidence="19">DF5081</strain>
    </source>
</reference>
<keyword evidence="4 17" id="KW-0328">Glycosyltransferase</keyword>
<evidence type="ECO:0000256" key="16">
    <source>
        <dbReference type="ARBA" id="ARBA00049421"/>
    </source>
</evidence>
<protein>
    <recommendedName>
        <fullName evidence="14 17">Alpha-1,3-mannosyl-glycoprotein 2-beta-N-acetylglucosaminyltransferase</fullName>
        <shortName evidence="17">GNT-I</shortName>
        <shortName evidence="17">GlcNAc-T I</shortName>
        <ecNumber evidence="14 17">2.4.1.101</ecNumber>
    </recommendedName>
    <alternativeName>
        <fullName evidence="15 17">N-glycosyl-oligosaccharide-glycoprotein N-acetylglucosaminyltransferase I</fullName>
    </alternativeName>
</protein>
<dbReference type="SUPFAM" id="SSF53448">
    <property type="entry name" value="Nucleotide-diphospho-sugar transferases"/>
    <property type="match status" value="1"/>
</dbReference>
<evidence type="ECO:0000256" key="2">
    <source>
        <dbReference type="ARBA" id="ARBA00004922"/>
    </source>
</evidence>
<organism evidence="18 19">
    <name type="scientific">Caenorhabditis japonica</name>
    <dbReference type="NCBI Taxonomy" id="281687"/>
    <lineage>
        <taxon>Eukaryota</taxon>
        <taxon>Metazoa</taxon>
        <taxon>Ecdysozoa</taxon>
        <taxon>Nematoda</taxon>
        <taxon>Chromadorea</taxon>
        <taxon>Rhabditida</taxon>
        <taxon>Rhabditina</taxon>
        <taxon>Rhabditomorpha</taxon>
        <taxon>Rhabditoidea</taxon>
        <taxon>Rhabditidae</taxon>
        <taxon>Peloderinae</taxon>
        <taxon>Caenorhabditis</taxon>
    </lineage>
</organism>